<dbReference type="InterPro" id="IPR007078">
    <property type="entry name" value="Haem_export_protD_CcmD"/>
</dbReference>
<evidence type="ECO:0000256" key="13">
    <source>
        <dbReference type="SAM" id="MobiDB-lite"/>
    </source>
</evidence>
<evidence type="ECO:0000256" key="1">
    <source>
        <dbReference type="ARBA" id="ARBA00002442"/>
    </source>
</evidence>
<dbReference type="PANTHER" id="PTHR37531:SF1">
    <property type="entry name" value="HEME EXPORTER PROTEIN D"/>
    <property type="match status" value="1"/>
</dbReference>
<dbReference type="OrthoDB" id="9815607at2"/>
<evidence type="ECO:0000256" key="10">
    <source>
        <dbReference type="ARBA" id="ARBA00022989"/>
    </source>
</evidence>
<comment type="subcellular location">
    <subcellularLocation>
        <location evidence="2 12">Cell inner membrane</location>
        <topology evidence="2 12">Single-pass membrane protein</topology>
    </subcellularLocation>
</comment>
<dbReference type="PANTHER" id="PTHR37531">
    <property type="entry name" value="HEME EXPORTER PROTEIN D"/>
    <property type="match status" value="1"/>
</dbReference>
<keyword evidence="11 12" id="KW-0472">Membrane</keyword>
<comment type="similarity">
    <text evidence="3 12">Belongs to the CcmD/CycX/HelD family.</text>
</comment>
<evidence type="ECO:0000313" key="14">
    <source>
        <dbReference type="EMBL" id="RUO77073.1"/>
    </source>
</evidence>
<comment type="caution">
    <text evidence="14">The sequence shown here is derived from an EMBL/GenBank/DDBJ whole genome shotgun (WGS) entry which is preliminary data.</text>
</comment>
<evidence type="ECO:0000256" key="9">
    <source>
        <dbReference type="ARBA" id="ARBA00022748"/>
    </source>
</evidence>
<dbReference type="AlphaFoldDB" id="A0A432ZGP0"/>
<feature type="region of interest" description="Disordered" evidence="13">
    <location>
        <begin position="48"/>
        <end position="71"/>
    </location>
</feature>
<proteinExistence type="inferred from homology"/>
<evidence type="ECO:0000313" key="15">
    <source>
        <dbReference type="Proteomes" id="UP000287908"/>
    </source>
</evidence>
<dbReference type="Proteomes" id="UP000287908">
    <property type="component" value="Unassembled WGS sequence"/>
</dbReference>
<dbReference type="RefSeq" id="WP_126783343.1">
    <property type="nucleotide sequence ID" value="NZ_PIQF01000001.1"/>
</dbReference>
<evidence type="ECO:0000256" key="3">
    <source>
        <dbReference type="ARBA" id="ARBA00008741"/>
    </source>
</evidence>
<evidence type="ECO:0000256" key="5">
    <source>
        <dbReference type="ARBA" id="ARBA00022448"/>
    </source>
</evidence>
<dbReference type="GO" id="GO:1903607">
    <property type="term" value="P:cytochrome c biosynthetic process"/>
    <property type="evidence" value="ECO:0007669"/>
    <property type="project" value="TreeGrafter"/>
</dbReference>
<evidence type="ECO:0000256" key="12">
    <source>
        <dbReference type="RuleBase" id="RU363101"/>
    </source>
</evidence>
<accession>A0A432ZGP0</accession>
<keyword evidence="15" id="KW-1185">Reference proteome</keyword>
<evidence type="ECO:0000256" key="7">
    <source>
        <dbReference type="ARBA" id="ARBA00022519"/>
    </source>
</evidence>
<gene>
    <name evidence="14" type="primary">ccmD</name>
    <name evidence="14" type="ORF">CWI81_00780</name>
</gene>
<dbReference type="GO" id="GO:0017004">
    <property type="term" value="P:cytochrome complex assembly"/>
    <property type="evidence" value="ECO:0007669"/>
    <property type="project" value="UniProtKB-KW"/>
</dbReference>
<evidence type="ECO:0000256" key="2">
    <source>
        <dbReference type="ARBA" id="ARBA00004377"/>
    </source>
</evidence>
<evidence type="ECO:0000256" key="6">
    <source>
        <dbReference type="ARBA" id="ARBA00022475"/>
    </source>
</evidence>
<dbReference type="GO" id="GO:0005886">
    <property type="term" value="C:plasma membrane"/>
    <property type="evidence" value="ECO:0007669"/>
    <property type="project" value="UniProtKB-SubCell"/>
</dbReference>
<name>A0A432ZGP0_9GAMM</name>
<comment type="function">
    <text evidence="1 12">Required for the export of heme to the periplasm for the biogenesis of c-type cytochromes.</text>
</comment>
<dbReference type="EMBL" id="PIQF01000001">
    <property type="protein sequence ID" value="RUO77073.1"/>
    <property type="molecule type" value="Genomic_DNA"/>
</dbReference>
<organism evidence="14 15">
    <name type="scientific">Idiomarina seosinensis</name>
    <dbReference type="NCBI Taxonomy" id="281739"/>
    <lineage>
        <taxon>Bacteria</taxon>
        <taxon>Pseudomonadati</taxon>
        <taxon>Pseudomonadota</taxon>
        <taxon>Gammaproteobacteria</taxon>
        <taxon>Alteromonadales</taxon>
        <taxon>Idiomarinaceae</taxon>
        <taxon>Idiomarina</taxon>
    </lineage>
</organism>
<keyword evidence="6 12" id="KW-1003">Cell membrane</keyword>
<keyword evidence="10 12" id="KW-1133">Transmembrane helix</keyword>
<keyword evidence="7 12" id="KW-0997">Cell inner membrane</keyword>
<sequence>MAFESFGEFLQMGGYGFYVWLSFFLSFLVIAGVALDAALGRRRLQRQSQTLQRRKRRLAKRQQSPVKESTR</sequence>
<keyword evidence="8 12" id="KW-0812">Transmembrane</keyword>
<reference evidence="14 15" key="1">
    <citation type="journal article" date="2011" name="Front. Microbiol.">
        <title>Genomic signatures of strain selection and enhancement in Bacillus atrophaeus var. globigii, a historical biowarfare simulant.</title>
        <authorList>
            <person name="Gibbons H.S."/>
            <person name="Broomall S.M."/>
            <person name="McNew L.A."/>
            <person name="Daligault H."/>
            <person name="Chapman C."/>
            <person name="Bruce D."/>
            <person name="Karavis M."/>
            <person name="Krepps M."/>
            <person name="McGregor P.A."/>
            <person name="Hong C."/>
            <person name="Park K.H."/>
            <person name="Akmal A."/>
            <person name="Feldman A."/>
            <person name="Lin J.S."/>
            <person name="Chang W.E."/>
            <person name="Higgs B.W."/>
            <person name="Demirev P."/>
            <person name="Lindquist J."/>
            <person name="Liem A."/>
            <person name="Fochler E."/>
            <person name="Read T.D."/>
            <person name="Tapia R."/>
            <person name="Johnson S."/>
            <person name="Bishop-Lilly K.A."/>
            <person name="Detter C."/>
            <person name="Han C."/>
            <person name="Sozhamannan S."/>
            <person name="Rosenzweig C.N."/>
            <person name="Skowronski E.W."/>
        </authorList>
    </citation>
    <scope>NUCLEOTIDE SEQUENCE [LARGE SCALE GENOMIC DNA]</scope>
    <source>
        <strain evidence="14 15">CL-SP19</strain>
    </source>
</reference>
<keyword evidence="5 12" id="KW-0813">Transport</keyword>
<feature type="transmembrane region" description="Helical" evidence="12">
    <location>
        <begin position="17"/>
        <end position="39"/>
    </location>
</feature>
<dbReference type="GO" id="GO:0015886">
    <property type="term" value="P:heme transport"/>
    <property type="evidence" value="ECO:0007669"/>
    <property type="project" value="InterPro"/>
</dbReference>
<evidence type="ECO:0000256" key="4">
    <source>
        <dbReference type="ARBA" id="ARBA00016461"/>
    </source>
</evidence>
<evidence type="ECO:0000256" key="11">
    <source>
        <dbReference type="ARBA" id="ARBA00023136"/>
    </source>
</evidence>
<dbReference type="InterPro" id="IPR052075">
    <property type="entry name" value="Heme_exporter_D"/>
</dbReference>
<dbReference type="NCBIfam" id="TIGR03141">
    <property type="entry name" value="cytochro_ccmD"/>
    <property type="match status" value="1"/>
</dbReference>
<dbReference type="Pfam" id="PF04995">
    <property type="entry name" value="CcmD"/>
    <property type="match status" value="1"/>
</dbReference>
<evidence type="ECO:0000256" key="8">
    <source>
        <dbReference type="ARBA" id="ARBA00022692"/>
    </source>
</evidence>
<protein>
    <recommendedName>
        <fullName evidence="4 12">Heme exporter protein D</fullName>
    </recommendedName>
</protein>
<keyword evidence="9 12" id="KW-0201">Cytochrome c-type biogenesis</keyword>